<evidence type="ECO:0000256" key="1">
    <source>
        <dbReference type="SAM" id="Coils"/>
    </source>
</evidence>
<protein>
    <recommendedName>
        <fullName evidence="5">U3 small nucleolar RNA-associated protein 11</fullName>
    </recommendedName>
</protein>
<dbReference type="EMBL" id="JOKQ01000002">
    <property type="protein sequence ID" value="KHN70326.1"/>
    <property type="molecule type" value="Genomic_DNA"/>
</dbReference>
<accession>A0A0B2UGZ0</accession>
<dbReference type="HOGENOM" id="CLU_1635364_0_0_1"/>
<reference evidence="3 4" key="1">
    <citation type="journal article" date="2014" name="MBio">
        <title>The Ordospora colligata genome; evolution of extreme reduction in microsporidia and host-to-parasite horizontal gene transfer.</title>
        <authorList>
            <person name="Pombert J.-F."/>
            <person name="Haag K.L."/>
            <person name="Beidas S."/>
            <person name="Ebert D."/>
            <person name="Keeling P.J."/>
        </authorList>
    </citation>
    <scope>NUCLEOTIDE SEQUENCE [LARGE SCALE GENOMIC DNA]</scope>
    <source>
        <strain evidence="3 4">OC4</strain>
    </source>
</reference>
<dbReference type="STRING" id="1354746.A0A0B2UGZ0"/>
<gene>
    <name evidence="3" type="ORF">M896_021650</name>
</gene>
<evidence type="ECO:0000313" key="4">
    <source>
        <dbReference type="Proteomes" id="UP000031056"/>
    </source>
</evidence>
<sequence>MRREKTYQERKQPKSRLKYGKLEKKKDLKKRLVKINKYKEEVHKAKEQIQGMSGQEYFFGYHSVHMDGNKAYKTLDPTIDELRRMKAYIDNEIQRCEKKIEMYIPKHVGTRISLDEDSESSSSDPQCVFGRNEEIRDELKKYVDELASKREEVMGKINALSNLKNR</sequence>
<dbReference type="VEuPathDB" id="MicrosporidiaDB:M896_021650"/>
<name>A0A0B2UGZ0_9MICR</name>
<comment type="caution">
    <text evidence="3">The sequence shown here is derived from an EMBL/GenBank/DDBJ whole genome shotgun (WGS) entry which is preliminary data.</text>
</comment>
<evidence type="ECO:0008006" key="5">
    <source>
        <dbReference type="Google" id="ProtNLM"/>
    </source>
</evidence>
<evidence type="ECO:0000256" key="2">
    <source>
        <dbReference type="SAM" id="MobiDB-lite"/>
    </source>
</evidence>
<dbReference type="Pfam" id="PF03998">
    <property type="entry name" value="Utp11"/>
    <property type="match status" value="1"/>
</dbReference>
<dbReference type="RefSeq" id="XP_014564368.1">
    <property type="nucleotide sequence ID" value="XM_014708882.1"/>
</dbReference>
<feature type="region of interest" description="Disordered" evidence="2">
    <location>
        <begin position="1"/>
        <end position="21"/>
    </location>
</feature>
<organism evidence="3 4">
    <name type="scientific">Ordospora colligata OC4</name>
    <dbReference type="NCBI Taxonomy" id="1354746"/>
    <lineage>
        <taxon>Eukaryota</taxon>
        <taxon>Fungi</taxon>
        <taxon>Fungi incertae sedis</taxon>
        <taxon>Microsporidia</taxon>
        <taxon>Ordosporidae</taxon>
        <taxon>Ordospora</taxon>
    </lineage>
</organism>
<dbReference type="Proteomes" id="UP000031056">
    <property type="component" value="Unassembled WGS sequence"/>
</dbReference>
<dbReference type="AlphaFoldDB" id="A0A0B2UGZ0"/>
<keyword evidence="1" id="KW-0175">Coiled coil</keyword>
<evidence type="ECO:0000313" key="3">
    <source>
        <dbReference type="EMBL" id="KHN70326.1"/>
    </source>
</evidence>
<feature type="compositionally biased region" description="Basic and acidic residues" evidence="2">
    <location>
        <begin position="1"/>
        <end position="12"/>
    </location>
</feature>
<feature type="coiled-coil region" evidence="1">
    <location>
        <begin position="28"/>
        <end position="55"/>
    </location>
</feature>
<dbReference type="InterPro" id="IPR007144">
    <property type="entry name" value="SSU_processome_Utp11"/>
</dbReference>
<proteinExistence type="predicted"/>
<dbReference type="InParanoid" id="A0A0B2UGZ0"/>
<dbReference type="OrthoDB" id="2192991at2759"/>
<dbReference type="GeneID" id="26261260"/>
<keyword evidence="4" id="KW-1185">Reference proteome</keyword>
<dbReference type="GO" id="GO:0006364">
    <property type="term" value="P:rRNA processing"/>
    <property type="evidence" value="ECO:0007669"/>
    <property type="project" value="InterPro"/>
</dbReference>
<dbReference type="GO" id="GO:0032040">
    <property type="term" value="C:small-subunit processome"/>
    <property type="evidence" value="ECO:0007669"/>
    <property type="project" value="InterPro"/>
</dbReference>